<evidence type="ECO:0000256" key="8">
    <source>
        <dbReference type="ARBA" id="ARBA00023114"/>
    </source>
</evidence>
<keyword evidence="7" id="KW-0406">Ion transport</keyword>
<keyword evidence="8" id="KW-0626">Porin</keyword>
<dbReference type="PANTHER" id="PTHR34501">
    <property type="entry name" value="PROTEIN YDDL-RELATED"/>
    <property type="match status" value="1"/>
</dbReference>
<dbReference type="InterPro" id="IPR002299">
    <property type="entry name" value="Porin_Neis"/>
</dbReference>
<feature type="chain" id="PRO_5002074619" evidence="11">
    <location>
        <begin position="22"/>
        <end position="450"/>
    </location>
</feature>
<gene>
    <name evidence="13" type="ORF">JV46_26750</name>
</gene>
<comment type="caution">
    <text evidence="13">The sequence shown here is derived from an EMBL/GenBank/DDBJ whole genome shotgun (WGS) entry which is preliminary data.</text>
</comment>
<dbReference type="PRINTS" id="PR00184">
    <property type="entry name" value="NEISSPPORIN"/>
</dbReference>
<feature type="signal peptide" evidence="11">
    <location>
        <begin position="1"/>
        <end position="21"/>
    </location>
</feature>
<dbReference type="AlphaFoldDB" id="A0A0B0H1Y4"/>
<protein>
    <submittedName>
        <fullName evidence="13">Porin</fullName>
    </submittedName>
</protein>
<evidence type="ECO:0000313" key="14">
    <source>
        <dbReference type="Proteomes" id="UP000030856"/>
    </source>
</evidence>
<evidence type="ECO:0000256" key="4">
    <source>
        <dbReference type="ARBA" id="ARBA00022452"/>
    </source>
</evidence>
<evidence type="ECO:0000256" key="7">
    <source>
        <dbReference type="ARBA" id="ARBA00023065"/>
    </source>
</evidence>
<evidence type="ECO:0000256" key="3">
    <source>
        <dbReference type="ARBA" id="ARBA00022448"/>
    </source>
</evidence>
<dbReference type="PRINTS" id="PR00182">
    <property type="entry name" value="ECOLNEIPORIN"/>
</dbReference>
<dbReference type="eggNOG" id="COG3203">
    <property type="taxonomic scope" value="Bacteria"/>
</dbReference>
<organism evidence="13 14">
    <name type="scientific">Solemya velum gill symbiont</name>
    <dbReference type="NCBI Taxonomy" id="2340"/>
    <lineage>
        <taxon>Bacteria</taxon>
        <taxon>Pseudomonadati</taxon>
        <taxon>Pseudomonadota</taxon>
        <taxon>Gammaproteobacteria</taxon>
        <taxon>sulfur-oxidizing symbionts</taxon>
    </lineage>
</organism>
<sequence>MKKIIMAASIAAAMVIPAAHAGVTIYGKMHASIDYTDVALGYGVSYYVDLDGTRFDDDNFSGPLGDEQMWGVNSRASRIGFKGTEDLGNGLSLVWKAETGYDIADGGAWGGARNAYIGLAGDWGTFLYGIHDTPYKMSTGRLDPFADTAADFNAPTDFGFFTTNMFSFQDVRAENAIAYVSPNMNGLTFAAAIVPGEGAASSSAFVPSAFPGDDSDCIINHDFCFDIDEDIHDGLADAYSVAAMYENNGLYLSAAYESLPTHSTSWGGFDGSSFSSLPTGQQDKYRLGAGYTMNNLTINGVYENRTRDFGSISVFEYDQKLEADSDIWQVSAVYTFGNSALKLAYGQGDMSLAMSGSNLGETYSAFGYTGDLDAAKLDRYGEQEVISVGLEHNFSKRTKVYALYTMQEADLGFNDSAQGTDDGAGPFDVGVDAHLTAENDTFSMGMIHSF</sequence>
<evidence type="ECO:0000256" key="1">
    <source>
        <dbReference type="ARBA" id="ARBA00004571"/>
    </source>
</evidence>
<evidence type="ECO:0000256" key="10">
    <source>
        <dbReference type="ARBA" id="ARBA00023237"/>
    </source>
</evidence>
<dbReference type="GO" id="GO:0015288">
    <property type="term" value="F:porin activity"/>
    <property type="evidence" value="ECO:0007669"/>
    <property type="project" value="UniProtKB-KW"/>
</dbReference>
<dbReference type="Pfam" id="PF13609">
    <property type="entry name" value="Porin_4"/>
    <property type="match status" value="1"/>
</dbReference>
<proteinExistence type="predicted"/>
<evidence type="ECO:0000256" key="9">
    <source>
        <dbReference type="ARBA" id="ARBA00023136"/>
    </source>
</evidence>
<dbReference type="Gene3D" id="2.40.160.10">
    <property type="entry name" value="Porin"/>
    <property type="match status" value="1"/>
</dbReference>
<feature type="domain" description="Porin" evidence="12">
    <location>
        <begin position="8"/>
        <end position="410"/>
    </location>
</feature>
<keyword evidence="9" id="KW-0472">Membrane</keyword>
<dbReference type="InterPro" id="IPR050298">
    <property type="entry name" value="Gram-neg_bact_OMP"/>
</dbReference>
<dbReference type="InterPro" id="IPR023614">
    <property type="entry name" value="Porin_dom_sf"/>
</dbReference>
<reference evidence="13 14" key="1">
    <citation type="journal article" date="2014" name="BMC Genomics">
        <title>The genome of the intracellular bacterium of the coastal bivalve, Solemya velum: a blueprint for thriving in and out of symbiosis.</title>
        <authorList>
            <person name="Dmytrenko O."/>
            <person name="Russell S.L."/>
            <person name="Loo W.T."/>
            <person name="Fontanez K.M."/>
            <person name="Liao L."/>
            <person name="Roeselers G."/>
            <person name="Sharma R."/>
            <person name="Stewart F.J."/>
            <person name="Newton I.L."/>
            <person name="Woyke T."/>
            <person name="Wu D."/>
            <person name="Lang J.M."/>
            <person name="Eisen J.A."/>
            <person name="Cavanaugh C.M."/>
        </authorList>
    </citation>
    <scope>NUCLEOTIDE SEQUENCE [LARGE SCALE GENOMIC DNA]</scope>
    <source>
        <strain evidence="13 14">WH</strain>
    </source>
</reference>
<dbReference type="Proteomes" id="UP000030856">
    <property type="component" value="Unassembled WGS sequence"/>
</dbReference>
<accession>A0A0B0H1Y4</accession>
<keyword evidence="4" id="KW-1134">Transmembrane beta strand</keyword>
<dbReference type="InterPro" id="IPR001702">
    <property type="entry name" value="Porin_Gram-ve"/>
</dbReference>
<dbReference type="PANTHER" id="PTHR34501:SF9">
    <property type="entry name" value="MAJOR OUTER MEMBRANE PROTEIN P.IA"/>
    <property type="match status" value="1"/>
</dbReference>
<keyword evidence="6 11" id="KW-0732">Signal</keyword>
<keyword evidence="14" id="KW-1185">Reference proteome</keyword>
<evidence type="ECO:0000256" key="11">
    <source>
        <dbReference type="SAM" id="SignalP"/>
    </source>
</evidence>
<evidence type="ECO:0000256" key="2">
    <source>
        <dbReference type="ARBA" id="ARBA00011233"/>
    </source>
</evidence>
<evidence type="ECO:0000259" key="12">
    <source>
        <dbReference type="Pfam" id="PF13609"/>
    </source>
</evidence>
<dbReference type="GO" id="GO:0046930">
    <property type="term" value="C:pore complex"/>
    <property type="evidence" value="ECO:0007669"/>
    <property type="project" value="UniProtKB-KW"/>
</dbReference>
<dbReference type="InterPro" id="IPR033900">
    <property type="entry name" value="Gram_neg_porin_domain"/>
</dbReference>
<evidence type="ECO:0000256" key="5">
    <source>
        <dbReference type="ARBA" id="ARBA00022692"/>
    </source>
</evidence>
<evidence type="ECO:0000313" key="13">
    <source>
        <dbReference type="EMBL" id="KHF24233.1"/>
    </source>
</evidence>
<keyword evidence="3" id="KW-0813">Transport</keyword>
<dbReference type="STRING" id="2340.JV46_26750"/>
<keyword evidence="10" id="KW-0998">Cell outer membrane</keyword>
<dbReference type="EMBL" id="JRAA01000003">
    <property type="protein sequence ID" value="KHF24233.1"/>
    <property type="molecule type" value="Genomic_DNA"/>
</dbReference>
<comment type="subcellular location">
    <subcellularLocation>
        <location evidence="1">Cell outer membrane</location>
        <topology evidence="1">Multi-pass membrane protein</topology>
    </subcellularLocation>
</comment>
<dbReference type="GO" id="GO:0034220">
    <property type="term" value="P:monoatomic ion transmembrane transport"/>
    <property type="evidence" value="ECO:0007669"/>
    <property type="project" value="InterPro"/>
</dbReference>
<keyword evidence="5" id="KW-0812">Transmembrane</keyword>
<dbReference type="SUPFAM" id="SSF56935">
    <property type="entry name" value="Porins"/>
    <property type="match status" value="1"/>
</dbReference>
<comment type="subunit">
    <text evidence="2">Homotrimer.</text>
</comment>
<dbReference type="RefSeq" id="WP_043118303.1">
    <property type="nucleotide sequence ID" value="NZ_JRAA01000003.1"/>
</dbReference>
<evidence type="ECO:0000256" key="6">
    <source>
        <dbReference type="ARBA" id="ARBA00022729"/>
    </source>
</evidence>
<name>A0A0B0H1Y4_SOVGS</name>
<dbReference type="CDD" id="cd00342">
    <property type="entry name" value="gram_neg_porins"/>
    <property type="match status" value="1"/>
</dbReference>
<dbReference type="GO" id="GO:0009279">
    <property type="term" value="C:cell outer membrane"/>
    <property type="evidence" value="ECO:0007669"/>
    <property type="project" value="UniProtKB-SubCell"/>
</dbReference>
<dbReference type="OrthoDB" id="8173690at2"/>